<feature type="disulfide bond" evidence="18">
    <location>
        <begin position="200"/>
        <end position="227"/>
    </location>
</feature>
<keyword evidence="5 19" id="KW-0349">Heme</keyword>
<name>A0A1S2Y2L5_CICAR</name>
<feature type="binding site" evidence="16">
    <location>
        <position position="251"/>
    </location>
    <ligand>
        <name>Ca(2+)</name>
        <dbReference type="ChEBI" id="CHEBI:29108"/>
        <label>2</label>
    </ligand>
</feature>
<sequence length="326" mass="36661">MATKHRSNSSFLFLLLLLHFILGKSQLQVNYYSKSCPKAEEIIKQQVTELYNEHGNTAISWVRNLFHDCLVKACDASLLLETVHGVVSEQTSERSFGMRNFKYVNTIKAAVEKECPLTVSCADIVALSARDGIAMLGGPNIEMKSGRRDSKESYVKVVEDFIPNHNDSISLVLSRFQAIGVDVEATVALLGAHSVGRVHCMNIVHRLYPTVDTTLDPTHAAYLKRRCPTPNPDPKAVQYVRNDLKTPMIIDNNYYKNILQHKGLLTVDEELANDPITAPYVQKMADDNTYFRQQFSRAVLLLSENNPLTADDQGEIRKDCRYVNAN</sequence>
<feature type="site" description="Transition state stabilizer" evidence="17">
    <location>
        <position position="63"/>
    </location>
</feature>
<keyword evidence="10" id="KW-0090">Biological rhythms</keyword>
<evidence type="ECO:0000256" key="17">
    <source>
        <dbReference type="PIRSR" id="PIRSR600823-4"/>
    </source>
</evidence>
<dbReference type="PANTHER" id="PTHR31517:SF80">
    <property type="entry name" value="PEROXIDASE"/>
    <property type="match status" value="1"/>
</dbReference>
<keyword evidence="21" id="KW-1185">Reference proteome</keyword>
<comment type="cofactor">
    <cofactor evidence="16 19">
        <name>heme b</name>
        <dbReference type="ChEBI" id="CHEBI:60344"/>
    </cofactor>
    <text evidence="16 19">Binds 1 heme b (iron(II)-protoporphyrin IX) group per subunit.</text>
</comment>
<feature type="binding site" evidence="16">
    <location>
        <position position="77"/>
    </location>
    <ligand>
        <name>Ca(2+)</name>
        <dbReference type="ChEBI" id="CHEBI:29108"/>
        <label>1</label>
    </ligand>
</feature>
<keyword evidence="4 19" id="KW-0575">Peroxidase</keyword>
<evidence type="ECO:0000256" key="18">
    <source>
        <dbReference type="PIRSR" id="PIRSR600823-5"/>
    </source>
</evidence>
<evidence type="ECO:0000256" key="15">
    <source>
        <dbReference type="PIRSR" id="PIRSR600823-2"/>
    </source>
</evidence>
<feature type="disulfide bond" evidence="18">
    <location>
        <begin position="36"/>
        <end position="115"/>
    </location>
</feature>
<dbReference type="Proteomes" id="UP000087171">
    <property type="component" value="Chromosome Ca4"/>
</dbReference>
<accession>A0A1S2Y2L5</accession>
<feature type="disulfide bond" evidence="18">
    <location>
        <begin position="121"/>
        <end position="320"/>
    </location>
</feature>
<feature type="chain" id="PRO_5010009049" description="Peroxidase" evidence="19">
    <location>
        <begin position="24"/>
        <end position="326"/>
    </location>
</feature>
<feature type="binding site" evidence="16">
    <location>
        <position position="75"/>
    </location>
    <ligand>
        <name>Ca(2+)</name>
        <dbReference type="ChEBI" id="CHEBI:29108"/>
        <label>1</label>
    </ligand>
</feature>
<evidence type="ECO:0000256" key="5">
    <source>
        <dbReference type="ARBA" id="ARBA00022617"/>
    </source>
</evidence>
<dbReference type="GO" id="GO:0048511">
    <property type="term" value="P:rhythmic process"/>
    <property type="evidence" value="ECO:0007669"/>
    <property type="project" value="UniProtKB-KW"/>
</dbReference>
<dbReference type="KEGG" id="cam:101499262"/>
<dbReference type="InterPro" id="IPR002016">
    <property type="entry name" value="Haem_peroxidase"/>
</dbReference>
<dbReference type="InterPro" id="IPR010255">
    <property type="entry name" value="Haem_peroxidase_sf"/>
</dbReference>
<evidence type="ECO:0000256" key="7">
    <source>
        <dbReference type="ARBA" id="ARBA00022729"/>
    </source>
</evidence>
<dbReference type="PANTHER" id="PTHR31517">
    <property type="match status" value="1"/>
</dbReference>
<feature type="disulfide bond" evidence="18">
    <location>
        <begin position="69"/>
        <end position="74"/>
    </location>
</feature>
<dbReference type="GO" id="GO:0042744">
    <property type="term" value="P:hydrogen peroxide catabolic process"/>
    <property type="evidence" value="ECO:0007669"/>
    <property type="project" value="UniProtKB-KW"/>
</dbReference>
<dbReference type="Pfam" id="PF00141">
    <property type="entry name" value="peroxidase"/>
    <property type="match status" value="1"/>
</dbReference>
<evidence type="ECO:0000256" key="4">
    <source>
        <dbReference type="ARBA" id="ARBA00022559"/>
    </source>
</evidence>
<feature type="signal peptide" evidence="19">
    <location>
        <begin position="1"/>
        <end position="23"/>
    </location>
</feature>
<dbReference type="SUPFAM" id="SSF48113">
    <property type="entry name" value="Heme-dependent peroxidases"/>
    <property type="match status" value="1"/>
</dbReference>
<dbReference type="GO" id="GO:0020037">
    <property type="term" value="F:heme binding"/>
    <property type="evidence" value="ECO:0007669"/>
    <property type="project" value="UniProtKB-UniRule"/>
</dbReference>
<dbReference type="GO" id="GO:0046872">
    <property type="term" value="F:metal ion binding"/>
    <property type="evidence" value="ECO:0007669"/>
    <property type="project" value="UniProtKB-UniRule"/>
</dbReference>
<dbReference type="STRING" id="3827.A0A1S2Y2L5"/>
<keyword evidence="16 19" id="KW-0106">Calcium</keyword>
<dbReference type="GeneID" id="101499262"/>
<comment type="cofactor">
    <cofactor evidence="16 19">
        <name>Ca(2+)</name>
        <dbReference type="ChEBI" id="CHEBI:29108"/>
    </cofactor>
    <text evidence="16 19">Binds 2 calcium ions per subunit.</text>
</comment>
<dbReference type="CDD" id="cd00693">
    <property type="entry name" value="secretory_peroxidase"/>
    <property type="match status" value="1"/>
</dbReference>
<feature type="active site" description="Proton acceptor" evidence="14">
    <location>
        <position position="67"/>
    </location>
</feature>
<evidence type="ECO:0000256" key="14">
    <source>
        <dbReference type="PIRSR" id="PIRSR600823-1"/>
    </source>
</evidence>
<feature type="binding site" evidence="16">
    <location>
        <position position="89"/>
    </location>
    <ligand>
        <name>Ca(2+)</name>
        <dbReference type="ChEBI" id="CHEBI:29108"/>
        <label>1</label>
    </ligand>
</feature>
<evidence type="ECO:0000256" key="8">
    <source>
        <dbReference type="ARBA" id="ARBA00023002"/>
    </source>
</evidence>
<gene>
    <name evidence="22" type="primary">LOC101499262</name>
</gene>
<evidence type="ECO:0000256" key="16">
    <source>
        <dbReference type="PIRSR" id="PIRSR600823-3"/>
    </source>
</evidence>
<comment type="function">
    <text evidence="2">Removal of H(2)O(2), oxidation of toxic reductants, biosynthesis and degradation of lignin, suberization, auxin catabolism, response to environmental stresses such as wounding, pathogen attack and oxidative stress. These functions might be dependent on each isozyme/isoform in each plant tissue.</text>
</comment>
<reference evidence="22" key="2">
    <citation type="submission" date="2025-08" db="UniProtKB">
        <authorList>
            <consortium name="RefSeq"/>
        </authorList>
    </citation>
    <scope>IDENTIFICATION</scope>
    <source>
        <tissue evidence="22">Etiolated seedlings</tissue>
    </source>
</reference>
<feature type="domain" description="Plant heme peroxidase family profile" evidence="20">
    <location>
        <begin position="26"/>
        <end position="324"/>
    </location>
</feature>
<organism evidence="21 22">
    <name type="scientific">Cicer arietinum</name>
    <name type="common">Chickpea</name>
    <name type="synonym">Garbanzo</name>
    <dbReference type="NCBI Taxonomy" id="3827"/>
    <lineage>
        <taxon>Eukaryota</taxon>
        <taxon>Viridiplantae</taxon>
        <taxon>Streptophyta</taxon>
        <taxon>Embryophyta</taxon>
        <taxon>Tracheophyta</taxon>
        <taxon>Spermatophyta</taxon>
        <taxon>Magnoliopsida</taxon>
        <taxon>eudicotyledons</taxon>
        <taxon>Gunneridae</taxon>
        <taxon>Pentapetalae</taxon>
        <taxon>rosids</taxon>
        <taxon>fabids</taxon>
        <taxon>Fabales</taxon>
        <taxon>Fabaceae</taxon>
        <taxon>Papilionoideae</taxon>
        <taxon>50 kb inversion clade</taxon>
        <taxon>NPAAA clade</taxon>
        <taxon>Hologalegina</taxon>
        <taxon>IRL clade</taxon>
        <taxon>Cicereae</taxon>
        <taxon>Cicer</taxon>
    </lineage>
</organism>
<keyword evidence="8 19" id="KW-0560">Oxidoreductase</keyword>
<keyword evidence="6 16" id="KW-0479">Metal-binding</keyword>
<keyword evidence="7 19" id="KW-0732">Signal</keyword>
<comment type="similarity">
    <text evidence="19">Belongs to the peroxidase family. Classical plant (class III) peroxidase subfamily.</text>
</comment>
<dbReference type="RefSeq" id="XP_004497489.1">
    <property type="nucleotide sequence ID" value="XM_004497432.3"/>
</dbReference>
<dbReference type="InterPro" id="IPR033905">
    <property type="entry name" value="Secretory_peroxidase"/>
</dbReference>
<evidence type="ECO:0000259" key="20">
    <source>
        <dbReference type="PROSITE" id="PS50873"/>
    </source>
</evidence>
<dbReference type="FunFam" id="1.10.520.10:FF:000010">
    <property type="entry name" value="Peroxidase"/>
    <property type="match status" value="1"/>
</dbReference>
<dbReference type="EC" id="1.11.1.7" evidence="3 19"/>
<dbReference type="PaxDb" id="3827-XP_004497489.1"/>
<dbReference type="eggNOG" id="ENOG502QU16">
    <property type="taxonomic scope" value="Eukaryota"/>
</dbReference>
<evidence type="ECO:0000313" key="21">
    <source>
        <dbReference type="Proteomes" id="UP000087171"/>
    </source>
</evidence>
<dbReference type="Gene3D" id="1.10.520.10">
    <property type="match status" value="1"/>
</dbReference>
<dbReference type="OrthoDB" id="2113341at2759"/>
<dbReference type="AlphaFoldDB" id="A0A1S2Y2L5"/>
<evidence type="ECO:0000256" key="2">
    <source>
        <dbReference type="ARBA" id="ARBA00002322"/>
    </source>
</evidence>
<feature type="binding site" evidence="16">
    <location>
        <position position="246"/>
    </location>
    <ligand>
        <name>Ca(2+)</name>
        <dbReference type="ChEBI" id="CHEBI:29108"/>
        <label>2</label>
    </ligand>
</feature>
<comment type="catalytic activity">
    <reaction evidence="1 19">
        <text>2 a phenolic donor + H2O2 = 2 a phenolic radical donor + 2 H2O</text>
        <dbReference type="Rhea" id="RHEA:56136"/>
        <dbReference type="ChEBI" id="CHEBI:15377"/>
        <dbReference type="ChEBI" id="CHEBI:16240"/>
        <dbReference type="ChEBI" id="CHEBI:139520"/>
        <dbReference type="ChEBI" id="CHEBI:139521"/>
        <dbReference type="EC" id="1.11.1.7"/>
    </reaction>
</comment>
<keyword evidence="11 18" id="KW-1015">Disulfide bond</keyword>
<keyword evidence="9 16" id="KW-0408">Iron</keyword>
<dbReference type="PROSITE" id="PS50873">
    <property type="entry name" value="PEROXIDASE_4"/>
    <property type="match status" value="1"/>
</dbReference>
<reference evidence="21" key="1">
    <citation type="journal article" date="2013" name="Nat. Biotechnol.">
        <title>Draft genome sequence of chickpea (Cicer arietinum) provides a resource for trait improvement.</title>
        <authorList>
            <person name="Varshney R.K."/>
            <person name="Song C."/>
            <person name="Saxena R.K."/>
            <person name="Azam S."/>
            <person name="Yu S."/>
            <person name="Sharpe A.G."/>
            <person name="Cannon S."/>
            <person name="Baek J."/>
            <person name="Rosen B.D."/>
            <person name="Tar'an B."/>
            <person name="Millan T."/>
            <person name="Zhang X."/>
            <person name="Ramsay L.D."/>
            <person name="Iwata A."/>
            <person name="Wang Y."/>
            <person name="Nelson W."/>
            <person name="Farmer A.D."/>
            <person name="Gaur P.M."/>
            <person name="Soderlund C."/>
            <person name="Penmetsa R.V."/>
            <person name="Xu C."/>
            <person name="Bharti A.K."/>
            <person name="He W."/>
            <person name="Winter P."/>
            <person name="Zhao S."/>
            <person name="Hane J.K."/>
            <person name="Carrasquilla-Garcia N."/>
            <person name="Condie J.A."/>
            <person name="Upadhyaya H.D."/>
            <person name="Luo M.C."/>
            <person name="Thudi M."/>
            <person name="Gowda C.L."/>
            <person name="Singh N.P."/>
            <person name="Lichtenzveig J."/>
            <person name="Gali K.K."/>
            <person name="Rubio J."/>
            <person name="Nadarajan N."/>
            <person name="Dolezel J."/>
            <person name="Bansal K.C."/>
            <person name="Xu X."/>
            <person name="Edwards D."/>
            <person name="Zhang G."/>
            <person name="Kahl G."/>
            <person name="Gil J."/>
            <person name="Singh K.B."/>
            <person name="Datta S.K."/>
            <person name="Jackson S.A."/>
            <person name="Wang J."/>
            <person name="Cook D.R."/>
        </authorList>
    </citation>
    <scope>NUCLEOTIDE SEQUENCE [LARGE SCALE GENOMIC DNA]</scope>
    <source>
        <strain evidence="21">cv. CDC Frontier</strain>
    </source>
</reference>
<feature type="binding site" evidence="15">
    <location>
        <position position="163"/>
    </location>
    <ligand>
        <name>substrate</name>
    </ligand>
</feature>
<dbReference type="PRINTS" id="PR00458">
    <property type="entry name" value="PEROXIDASE"/>
</dbReference>
<evidence type="ECO:0000256" key="3">
    <source>
        <dbReference type="ARBA" id="ARBA00012313"/>
    </source>
</evidence>
<evidence type="ECO:0000256" key="19">
    <source>
        <dbReference type="RuleBase" id="RU362060"/>
    </source>
</evidence>
<keyword evidence="13 19" id="KW-0376">Hydrogen peroxide</keyword>
<dbReference type="GO" id="GO:0005576">
    <property type="term" value="C:extracellular region"/>
    <property type="evidence" value="ECO:0007669"/>
    <property type="project" value="UniProtKB-SubCell"/>
</dbReference>
<evidence type="ECO:0000256" key="12">
    <source>
        <dbReference type="ARBA" id="ARBA00023180"/>
    </source>
</evidence>
<feature type="binding site" evidence="16">
    <location>
        <position position="68"/>
    </location>
    <ligand>
        <name>Ca(2+)</name>
        <dbReference type="ChEBI" id="CHEBI:29108"/>
        <label>1</label>
    </ligand>
</feature>
<evidence type="ECO:0000256" key="9">
    <source>
        <dbReference type="ARBA" id="ARBA00023004"/>
    </source>
</evidence>
<evidence type="ECO:0000256" key="1">
    <source>
        <dbReference type="ARBA" id="ARBA00000189"/>
    </source>
</evidence>
<dbReference type="PRINTS" id="PR00461">
    <property type="entry name" value="PLPEROXIDASE"/>
</dbReference>
<protein>
    <recommendedName>
        <fullName evidence="3 19">Peroxidase</fullName>
        <ecNumber evidence="3 19">1.11.1.7</ecNumber>
    </recommendedName>
</protein>
<keyword evidence="19" id="KW-0964">Secreted</keyword>
<dbReference type="Gene3D" id="1.10.420.10">
    <property type="entry name" value="Peroxidase, domain 2"/>
    <property type="match status" value="1"/>
</dbReference>
<evidence type="ECO:0000256" key="11">
    <source>
        <dbReference type="ARBA" id="ARBA00023157"/>
    </source>
</evidence>
<dbReference type="InterPro" id="IPR000823">
    <property type="entry name" value="Peroxidase_pln"/>
</dbReference>
<comment type="subcellular location">
    <subcellularLocation>
        <location evidence="19">Secreted</location>
    </subcellularLocation>
</comment>
<feature type="binding site" evidence="16">
    <location>
        <position position="71"/>
    </location>
    <ligand>
        <name>Ca(2+)</name>
        <dbReference type="ChEBI" id="CHEBI:29108"/>
        <label>1</label>
    </ligand>
</feature>
<proteinExistence type="inferred from homology"/>
<dbReference type="GO" id="GO:0140825">
    <property type="term" value="F:lactoperoxidase activity"/>
    <property type="evidence" value="ECO:0007669"/>
    <property type="project" value="UniProtKB-EC"/>
</dbReference>
<evidence type="ECO:0000256" key="10">
    <source>
        <dbReference type="ARBA" id="ARBA00023108"/>
    </source>
</evidence>
<dbReference type="GO" id="GO:0006979">
    <property type="term" value="P:response to oxidative stress"/>
    <property type="evidence" value="ECO:0007669"/>
    <property type="project" value="UniProtKB-UniRule"/>
</dbReference>
<keyword evidence="12" id="KW-0325">Glycoprotein</keyword>
<evidence type="ECO:0000256" key="13">
    <source>
        <dbReference type="ARBA" id="ARBA00023324"/>
    </source>
</evidence>
<evidence type="ECO:0000313" key="22">
    <source>
        <dbReference type="RefSeq" id="XP_004497489.1"/>
    </source>
</evidence>
<feature type="binding site" description="axial binding residue" evidence="16">
    <location>
        <position position="193"/>
    </location>
    <ligand>
        <name>heme b</name>
        <dbReference type="ChEBI" id="CHEBI:60344"/>
    </ligand>
    <ligandPart>
        <name>Fe</name>
        <dbReference type="ChEBI" id="CHEBI:18248"/>
    </ligandPart>
</feature>
<dbReference type="FunFam" id="1.10.420.10:FF:000007">
    <property type="entry name" value="Peroxidase"/>
    <property type="match status" value="1"/>
</dbReference>
<feature type="binding site" evidence="16">
    <location>
        <position position="243"/>
    </location>
    <ligand>
        <name>Ca(2+)</name>
        <dbReference type="ChEBI" id="CHEBI:29108"/>
        <label>2</label>
    </ligand>
</feature>
<evidence type="ECO:0000256" key="6">
    <source>
        <dbReference type="ARBA" id="ARBA00022723"/>
    </source>
</evidence>